<accession>A0A375YDS6</accession>
<name>A0A375YDS6_MYCPF</name>
<dbReference type="EMBL" id="UEGS01000001">
    <property type="protein sequence ID" value="SRX79261.1"/>
    <property type="molecule type" value="Genomic_DNA"/>
</dbReference>
<protein>
    <submittedName>
        <fullName evidence="3">Uncharacterized protein</fullName>
    </submittedName>
</protein>
<dbReference type="Proteomes" id="UP000252008">
    <property type="component" value="Unassembled WGS sequence"/>
</dbReference>
<evidence type="ECO:0000256" key="1">
    <source>
        <dbReference type="SAM" id="MobiDB-lite"/>
    </source>
</evidence>
<sequence>MSSSFSGSAVGGFLVLAVVLIAIVPKPVWILLLILGGAALITWIILAIGEEDRKCRAEAEERDRADAYEQAAEAKRERRERDQRARQERIATLGKKNAEVVESAVVAARQVGDSEAAHAGWLGDVDFTTDIQTITGSLKKAYDLRLVADRLAGLESPNDDDRRILAEAKATIKRLEDTANRRVVLIVKCAEEAQHIDDSLRREREDAKVAAQRAELHAELSAMLYGVEATPDTSSTSPAVDSVMARVQAYREIKGEIDKARLDGAA</sequence>
<dbReference type="AlphaFoldDB" id="A0A375YDS6"/>
<keyword evidence="2" id="KW-0472">Membrane</keyword>
<evidence type="ECO:0000256" key="2">
    <source>
        <dbReference type="SAM" id="Phobius"/>
    </source>
</evidence>
<keyword evidence="2" id="KW-1133">Transmembrane helix</keyword>
<organism evidence="3 4">
    <name type="scientific">Mycolicibacterium parafortuitum</name>
    <name type="common">Mycobacterium parafortuitum</name>
    <dbReference type="NCBI Taxonomy" id="39692"/>
    <lineage>
        <taxon>Bacteria</taxon>
        <taxon>Bacillati</taxon>
        <taxon>Actinomycetota</taxon>
        <taxon>Actinomycetes</taxon>
        <taxon>Mycobacteriales</taxon>
        <taxon>Mycobacteriaceae</taxon>
        <taxon>Mycolicibacterium</taxon>
    </lineage>
</organism>
<evidence type="ECO:0000313" key="4">
    <source>
        <dbReference type="Proteomes" id="UP000252008"/>
    </source>
</evidence>
<proteinExistence type="predicted"/>
<feature type="transmembrane region" description="Helical" evidence="2">
    <location>
        <begin position="30"/>
        <end position="48"/>
    </location>
</feature>
<evidence type="ECO:0000313" key="3">
    <source>
        <dbReference type="EMBL" id="SRX79261.1"/>
    </source>
</evidence>
<dbReference type="RefSeq" id="WP_083142710.1">
    <property type="nucleotide sequence ID" value="NZ_MVID01000004.1"/>
</dbReference>
<feature type="region of interest" description="Disordered" evidence="1">
    <location>
        <begin position="59"/>
        <end position="86"/>
    </location>
</feature>
<gene>
    <name evidence="3" type="ORF">MPP7335_00997</name>
</gene>
<keyword evidence="4" id="KW-1185">Reference proteome</keyword>
<keyword evidence="2" id="KW-0812">Transmembrane</keyword>
<reference evidence="3 4" key="1">
    <citation type="submission" date="2018-05" db="EMBL/GenBank/DDBJ databases">
        <authorList>
            <consortium name="IHU Genomes"/>
        </authorList>
    </citation>
    <scope>NUCLEOTIDE SEQUENCE [LARGE SCALE GENOMIC DNA]</scope>
    <source>
        <strain evidence="3 4">P7335</strain>
    </source>
</reference>
<feature type="transmembrane region" description="Helical" evidence="2">
    <location>
        <begin position="7"/>
        <end position="24"/>
    </location>
</feature>